<accession>A0A520KUG2</accession>
<evidence type="ECO:0000256" key="2">
    <source>
        <dbReference type="ARBA" id="ARBA00022598"/>
    </source>
</evidence>
<organism evidence="6 7">
    <name type="scientific">Candidatus Methanolliviera hydrocarbonicum</name>
    <dbReference type="NCBI Taxonomy" id="2491085"/>
    <lineage>
        <taxon>Archaea</taxon>
        <taxon>Methanobacteriati</taxon>
        <taxon>Methanobacteriota</taxon>
        <taxon>Candidatus Methanoliparia</taxon>
        <taxon>Candidatus Methanoliparales</taxon>
        <taxon>Candidatus Methanollivieraceae</taxon>
        <taxon>Candidatus Methanolliviera</taxon>
    </lineage>
</organism>
<proteinExistence type="inferred from homology"/>
<dbReference type="EMBL" id="RXIL01000167">
    <property type="protein sequence ID" value="RZN66267.1"/>
    <property type="molecule type" value="Genomic_DNA"/>
</dbReference>
<evidence type="ECO:0000259" key="5">
    <source>
        <dbReference type="Pfam" id="PF13193"/>
    </source>
</evidence>
<dbReference type="Pfam" id="PF13193">
    <property type="entry name" value="AMP-binding_C"/>
    <property type="match status" value="1"/>
</dbReference>
<evidence type="ECO:0000313" key="6">
    <source>
        <dbReference type="EMBL" id="RZN66267.1"/>
    </source>
</evidence>
<dbReference type="Gene3D" id="3.30.300.30">
    <property type="match status" value="1"/>
</dbReference>
<sequence length="72" mass="8356">VSDPYRGETVKAFISLKDEYKGKVKEEEIIDFCKDKLATFKVPTAVEFIEEIPKNIVGKALRRLLREKEVKK</sequence>
<evidence type="ECO:0000313" key="7">
    <source>
        <dbReference type="Proteomes" id="UP000320766"/>
    </source>
</evidence>
<dbReference type="InterPro" id="IPR025110">
    <property type="entry name" value="AMP-bd_C"/>
</dbReference>
<evidence type="ECO:0000256" key="4">
    <source>
        <dbReference type="ARBA" id="ARBA00023098"/>
    </source>
</evidence>
<feature type="domain" description="AMP-binding enzyme C-terminal" evidence="5">
    <location>
        <begin position="1"/>
        <end position="59"/>
    </location>
</feature>
<dbReference type="PANTHER" id="PTHR43859:SF4">
    <property type="entry name" value="BUTANOATE--COA LIGASE AAE1-RELATED"/>
    <property type="match status" value="1"/>
</dbReference>
<evidence type="ECO:0000256" key="3">
    <source>
        <dbReference type="ARBA" id="ARBA00022832"/>
    </source>
</evidence>
<dbReference type="GO" id="GO:0016874">
    <property type="term" value="F:ligase activity"/>
    <property type="evidence" value="ECO:0007669"/>
    <property type="project" value="UniProtKB-KW"/>
</dbReference>
<feature type="non-terminal residue" evidence="6">
    <location>
        <position position="1"/>
    </location>
</feature>
<dbReference type="GO" id="GO:0006631">
    <property type="term" value="P:fatty acid metabolic process"/>
    <property type="evidence" value="ECO:0007669"/>
    <property type="project" value="UniProtKB-KW"/>
</dbReference>
<dbReference type="PANTHER" id="PTHR43859">
    <property type="entry name" value="ACYL-ACTIVATING ENZYME"/>
    <property type="match status" value="1"/>
</dbReference>
<name>A0A520KUG2_9EURY</name>
<dbReference type="SUPFAM" id="SSF56801">
    <property type="entry name" value="Acetyl-CoA synthetase-like"/>
    <property type="match status" value="1"/>
</dbReference>
<comment type="caution">
    <text evidence="6">The sequence shown here is derived from an EMBL/GenBank/DDBJ whole genome shotgun (WGS) entry which is preliminary data.</text>
</comment>
<dbReference type="AlphaFoldDB" id="A0A520KUG2"/>
<dbReference type="Proteomes" id="UP000320766">
    <property type="component" value="Unassembled WGS sequence"/>
</dbReference>
<protein>
    <submittedName>
        <fullName evidence="6">Long-chain fatty acid--CoA ligase</fullName>
    </submittedName>
</protein>
<gene>
    <name evidence="6" type="ORF">EF807_08670</name>
</gene>
<keyword evidence="4" id="KW-0443">Lipid metabolism</keyword>
<comment type="similarity">
    <text evidence="1">Belongs to the ATP-dependent AMP-binding enzyme family.</text>
</comment>
<dbReference type="InterPro" id="IPR045851">
    <property type="entry name" value="AMP-bd_C_sf"/>
</dbReference>
<keyword evidence="2 6" id="KW-0436">Ligase</keyword>
<keyword evidence="3" id="KW-0276">Fatty acid metabolism</keyword>
<reference evidence="6 7" key="1">
    <citation type="journal article" date="2019" name="Nat. Microbiol.">
        <title>Wide diversity of methane and short-chain alkane metabolisms in uncultured archaea.</title>
        <authorList>
            <person name="Borrel G."/>
            <person name="Adam P.S."/>
            <person name="McKay L.J."/>
            <person name="Chen L.X."/>
            <person name="Sierra-Garcia I.N."/>
            <person name="Sieber C.M."/>
            <person name="Letourneur Q."/>
            <person name="Ghozlane A."/>
            <person name="Andersen G.L."/>
            <person name="Li W.J."/>
            <person name="Hallam S.J."/>
            <person name="Muyzer G."/>
            <person name="de Oliveira V.M."/>
            <person name="Inskeep W.P."/>
            <person name="Banfield J.F."/>
            <person name="Gribaldo S."/>
        </authorList>
    </citation>
    <scope>NUCLEOTIDE SEQUENCE [LARGE SCALE GENOMIC DNA]</scope>
    <source>
        <strain evidence="6">NM1b</strain>
    </source>
</reference>
<evidence type="ECO:0000256" key="1">
    <source>
        <dbReference type="ARBA" id="ARBA00006432"/>
    </source>
</evidence>